<keyword evidence="6" id="KW-0539">Nucleus</keyword>
<keyword evidence="3" id="KW-0805">Transcription regulation</keyword>
<evidence type="ECO:0000256" key="3">
    <source>
        <dbReference type="ARBA" id="ARBA00023015"/>
    </source>
</evidence>
<keyword evidence="9" id="KW-1185">Reference proteome</keyword>
<organism evidence="8 9">
    <name type="scientific">Diatrype stigma</name>
    <dbReference type="NCBI Taxonomy" id="117547"/>
    <lineage>
        <taxon>Eukaryota</taxon>
        <taxon>Fungi</taxon>
        <taxon>Dikarya</taxon>
        <taxon>Ascomycota</taxon>
        <taxon>Pezizomycotina</taxon>
        <taxon>Sordariomycetes</taxon>
        <taxon>Xylariomycetidae</taxon>
        <taxon>Xylariales</taxon>
        <taxon>Diatrypaceae</taxon>
        <taxon>Diatrype</taxon>
    </lineage>
</organism>
<evidence type="ECO:0000256" key="1">
    <source>
        <dbReference type="ARBA" id="ARBA00022723"/>
    </source>
</evidence>
<evidence type="ECO:0000256" key="4">
    <source>
        <dbReference type="ARBA" id="ARBA00023125"/>
    </source>
</evidence>
<dbReference type="InterPro" id="IPR021858">
    <property type="entry name" value="Fun_TF"/>
</dbReference>
<dbReference type="EMBL" id="JAKJXP020000160">
    <property type="protein sequence ID" value="KAK7740861.1"/>
    <property type="molecule type" value="Genomic_DNA"/>
</dbReference>
<evidence type="ECO:0000313" key="9">
    <source>
        <dbReference type="Proteomes" id="UP001320420"/>
    </source>
</evidence>
<evidence type="ECO:0000256" key="5">
    <source>
        <dbReference type="ARBA" id="ARBA00023163"/>
    </source>
</evidence>
<keyword evidence="5" id="KW-0804">Transcription</keyword>
<dbReference type="PROSITE" id="PS51257">
    <property type="entry name" value="PROKAR_LIPOPROTEIN"/>
    <property type="match status" value="1"/>
</dbReference>
<feature type="compositionally biased region" description="Gly residues" evidence="7">
    <location>
        <begin position="518"/>
        <end position="527"/>
    </location>
</feature>
<comment type="caution">
    <text evidence="8">The sequence shown here is derived from an EMBL/GenBank/DDBJ whole genome shotgun (WGS) entry which is preliminary data.</text>
</comment>
<dbReference type="GO" id="GO:0046872">
    <property type="term" value="F:metal ion binding"/>
    <property type="evidence" value="ECO:0007669"/>
    <property type="project" value="UniProtKB-KW"/>
</dbReference>
<dbReference type="Proteomes" id="UP001320420">
    <property type="component" value="Unassembled WGS sequence"/>
</dbReference>
<dbReference type="InterPro" id="IPR052360">
    <property type="entry name" value="Transcr_Regulatory_Proteins"/>
</dbReference>
<reference evidence="8 9" key="1">
    <citation type="submission" date="2024-02" db="EMBL/GenBank/DDBJ databases">
        <title>De novo assembly and annotation of 12 fungi associated with fruit tree decline syndrome in Ontario, Canada.</title>
        <authorList>
            <person name="Sulman M."/>
            <person name="Ellouze W."/>
            <person name="Ilyukhin E."/>
        </authorList>
    </citation>
    <scope>NUCLEOTIDE SEQUENCE [LARGE SCALE GENOMIC DNA]</scope>
    <source>
        <strain evidence="8 9">M11/M66-122</strain>
    </source>
</reference>
<evidence type="ECO:0000256" key="6">
    <source>
        <dbReference type="ARBA" id="ARBA00023242"/>
    </source>
</evidence>
<dbReference type="AlphaFoldDB" id="A0AAN9YFJ5"/>
<feature type="region of interest" description="Disordered" evidence="7">
    <location>
        <begin position="242"/>
        <end position="262"/>
    </location>
</feature>
<evidence type="ECO:0000313" key="8">
    <source>
        <dbReference type="EMBL" id="KAK7740861.1"/>
    </source>
</evidence>
<protein>
    <submittedName>
        <fullName evidence="8">Uncharacterized protein</fullName>
    </submittedName>
</protein>
<dbReference type="GO" id="GO:0003677">
    <property type="term" value="F:DNA binding"/>
    <property type="evidence" value="ECO:0007669"/>
    <property type="project" value="UniProtKB-KW"/>
</dbReference>
<feature type="compositionally biased region" description="Pro residues" evidence="7">
    <location>
        <begin position="244"/>
        <end position="255"/>
    </location>
</feature>
<dbReference type="PANTHER" id="PTHR36206:SF12">
    <property type="entry name" value="ASPERCRYPTIN BIOSYNTHESIS CLUSTER-SPECIFIC TRANSCRIPTION REGULATOR ATNN-RELATED"/>
    <property type="match status" value="1"/>
</dbReference>
<proteinExistence type="predicted"/>
<gene>
    <name evidence="8" type="ORF">SLS62_010958</name>
</gene>
<keyword evidence="4" id="KW-0238">DNA-binding</keyword>
<dbReference type="Pfam" id="PF11951">
    <property type="entry name" value="Fungal_trans_2"/>
    <property type="match status" value="1"/>
</dbReference>
<dbReference type="PANTHER" id="PTHR36206">
    <property type="entry name" value="ASPERCRYPTIN BIOSYNTHESIS CLUSTER-SPECIFIC TRANSCRIPTION REGULATOR ATNN-RELATED"/>
    <property type="match status" value="1"/>
</dbReference>
<keyword evidence="1" id="KW-0479">Metal-binding</keyword>
<accession>A0AAN9YFJ5</accession>
<evidence type="ECO:0000256" key="7">
    <source>
        <dbReference type="SAM" id="MobiDB-lite"/>
    </source>
</evidence>
<keyword evidence="2" id="KW-0862">Zinc</keyword>
<name>A0AAN9YFJ5_9PEZI</name>
<sequence>MQRRGERPQVRSDGGPTSNSALVLLSTGCTPKLALPRNNPDEVRSFRFFLEITAPSLSGVFDSEFWNSELPRTCHADSAIWHAVVCLGAVYESYALSSPSSSSAFSYTTGIPRKGQEKYEFSLRQFNLAIKYLLNAAPSGEDKWRTVSASILFTEICSIQGLHREARVHLDAGRNLLCELEEDDAKLPSHSSLYAKTTPVSLCSIRAIVTDLDLRARALTNGPIRYTHVYMPGSDQYTAWRYYQPPPPPSRPPPLAAEALSNDPLSSASSLGRRFQCVTSGNLLEANRAAESLFNAILLAQAESVDDIVALARNEGAGKLEKLVARQEPYMRCFANLTAALRAFGREIEGGRSSAADHCCSSSTSTSTPPDPWLRNLTKAYLTLKLYHSVMRLLFFHDAEMPELRQDAAKMGAYYRGLVDMAERILQLGVGVGRGAAPSSSFNPVPVPSTTQPLAIVALSGIPQSNRRRAIALFRRYPRREGLWDTTFAAALTELIMAREKEILAERREGAARNAAGDGSGVVAGKGGDGEEEKGRGEEGGPGENKGGHDDDDDDEIVEALDRQYGTRVSFEGERRAHVTLYTWRGWIAGQPGETRLLEW</sequence>
<evidence type="ECO:0000256" key="2">
    <source>
        <dbReference type="ARBA" id="ARBA00022833"/>
    </source>
</evidence>
<feature type="region of interest" description="Disordered" evidence="7">
    <location>
        <begin position="510"/>
        <end position="557"/>
    </location>
</feature>